<dbReference type="RefSeq" id="WP_035389884.1">
    <property type="nucleotide sequence ID" value="NZ_JQKF01000017.1"/>
</dbReference>
<keyword evidence="10" id="KW-0378">Hydrolase</keyword>
<dbReference type="STRING" id="1121877.FEAC_17890"/>
<feature type="transmembrane region" description="Helical" evidence="9">
    <location>
        <begin position="520"/>
        <end position="544"/>
    </location>
</feature>
<comment type="subcellular location">
    <subcellularLocation>
        <location evidence="9">Cell membrane</location>
        <topology evidence="9">Multi-pass membrane protein</topology>
    </subcellularLocation>
</comment>
<keyword evidence="8 9" id="KW-0472">Membrane</keyword>
<dbReference type="PIRSF" id="PIRSF001294">
    <property type="entry name" value="K_ATPaseA"/>
    <property type="match status" value="1"/>
</dbReference>
<sequence>MAFVIEIVILLVVLGLIWRYLGSYLTAVFDGRVHFLDWLELPLLRLLGIQPGSEQSWRRYLRSLLVFSVISIVITYLLLVFQGHLPLNPQHLSGLTPALAFNTAVSFVTNTNWQNYSGGTTMSYLSQMVALATQNFVSAAVGLAVAIAVIRGFARKHSGTLGNFWVDTIRGVFYVLLPVSIVMTLVFVWQGAPQTLLGPAHIHNVLNGVHQTILRGPVASQEVIKQLGTNGGGFFNANSAHPFESPTPFTNFLEIVLILSIPVALTYTFGKMVGNIREGVAVLMAMVILFAGTFAFTLAAEKGANPAIRAAGITSTHGNMVGKESRFGVNNSVLFDITSTQTSTGSVNSSADSYTPIGGLGMLAGMMYGEVSPGGIGSGMYTILIFAILTVFIAGLMVGRTPEYVRKKIQKTEIIWASIGVLVMPITVLVLTAITVALPGERAAILNHGPHGFSEILYAFTSMGNNNGSAFAGLGTNTAYYNIVGAIAMLIGRFGVIVPVMALAGSLAAKEEVPVTAGTFLTATPMFTGLLVGIILLVGALNFFPAVALGPIAEAVVHGRFF</sequence>
<evidence type="ECO:0000256" key="5">
    <source>
        <dbReference type="ARBA" id="ARBA00022958"/>
    </source>
</evidence>
<protein>
    <recommendedName>
        <fullName evidence="9">Potassium-transporting ATPase potassium-binding subunit</fullName>
    </recommendedName>
    <alternativeName>
        <fullName evidence="9">ATP phosphohydrolase [potassium-transporting] A chain</fullName>
    </alternativeName>
    <alternativeName>
        <fullName evidence="9">Potassium-binding and translocating subunit A</fullName>
    </alternativeName>
    <alternativeName>
        <fullName evidence="9">Potassium-translocating ATPase A chain</fullName>
    </alternativeName>
</protein>
<feature type="transmembrane region" description="Helical" evidence="9">
    <location>
        <begin position="414"/>
        <end position="438"/>
    </location>
</feature>
<evidence type="ECO:0000313" key="11">
    <source>
        <dbReference type="Proteomes" id="UP000032336"/>
    </source>
</evidence>
<dbReference type="GeneID" id="78372936"/>
<comment type="subunit">
    <text evidence="9">The system is composed of three essential subunits: KdpA, KdpB and KdpC.</text>
</comment>
<evidence type="ECO:0000256" key="9">
    <source>
        <dbReference type="HAMAP-Rule" id="MF_00275"/>
    </source>
</evidence>
<keyword evidence="6 9" id="KW-1133">Transmembrane helix</keyword>
<gene>
    <name evidence="10" type="primary">kdpA2</name>
    <name evidence="9" type="synonym">kdpA</name>
    <name evidence="10" type="ORF">FEAC_17890</name>
</gene>
<proteinExistence type="inferred from homology"/>
<comment type="function">
    <text evidence="9">Part of the high-affinity ATP-driven potassium transport (or Kdp) system, which catalyzes the hydrolysis of ATP coupled with the electrogenic transport of potassium into the cytoplasm. This subunit binds the extracellular potassium ions and delivers the ions to the membrane domain of KdpB through an intramembrane tunnel.</text>
</comment>
<reference evidence="10 11" key="1">
    <citation type="submission" date="2015-01" db="EMBL/GenBank/DDBJ databases">
        <title>Draft genome of the acidophilic iron oxidizer Ferrimicrobium acidiphilum strain T23.</title>
        <authorList>
            <person name="Poehlein A."/>
            <person name="Eisen S."/>
            <person name="Schloemann M."/>
            <person name="Johnson B.D."/>
            <person name="Daniel R."/>
            <person name="Muehling M."/>
        </authorList>
    </citation>
    <scope>NUCLEOTIDE SEQUENCE [LARGE SCALE GENOMIC DNA]</scope>
    <source>
        <strain evidence="10 11">T23</strain>
    </source>
</reference>
<feature type="transmembrane region" description="Helical" evidence="9">
    <location>
        <begin position="60"/>
        <end position="80"/>
    </location>
</feature>
<dbReference type="HAMAP" id="MF_00275">
    <property type="entry name" value="KdpA"/>
    <property type="match status" value="1"/>
</dbReference>
<dbReference type="GO" id="GO:0016787">
    <property type="term" value="F:hydrolase activity"/>
    <property type="evidence" value="ECO:0007669"/>
    <property type="project" value="UniProtKB-KW"/>
</dbReference>
<dbReference type="PANTHER" id="PTHR30607:SF2">
    <property type="entry name" value="POTASSIUM-TRANSPORTING ATPASE POTASSIUM-BINDING SUBUNIT"/>
    <property type="match status" value="1"/>
</dbReference>
<evidence type="ECO:0000256" key="8">
    <source>
        <dbReference type="ARBA" id="ARBA00023136"/>
    </source>
</evidence>
<evidence type="ECO:0000256" key="7">
    <source>
        <dbReference type="ARBA" id="ARBA00023065"/>
    </source>
</evidence>
<evidence type="ECO:0000256" key="1">
    <source>
        <dbReference type="ARBA" id="ARBA00022448"/>
    </source>
</evidence>
<dbReference type="EMBL" id="JXUW01000016">
    <property type="protein sequence ID" value="KJE76427.1"/>
    <property type="molecule type" value="Genomic_DNA"/>
</dbReference>
<dbReference type="GO" id="GO:0008556">
    <property type="term" value="F:P-type potassium transmembrane transporter activity"/>
    <property type="evidence" value="ECO:0007669"/>
    <property type="project" value="InterPro"/>
</dbReference>
<evidence type="ECO:0000256" key="4">
    <source>
        <dbReference type="ARBA" id="ARBA00022692"/>
    </source>
</evidence>
<dbReference type="AlphaFoldDB" id="A0A0D8FVZ9"/>
<dbReference type="Pfam" id="PF03814">
    <property type="entry name" value="KdpA"/>
    <property type="match status" value="1"/>
</dbReference>
<organism evidence="10 11">
    <name type="scientific">Ferrimicrobium acidiphilum DSM 19497</name>
    <dbReference type="NCBI Taxonomy" id="1121877"/>
    <lineage>
        <taxon>Bacteria</taxon>
        <taxon>Bacillati</taxon>
        <taxon>Actinomycetota</taxon>
        <taxon>Acidimicrobiia</taxon>
        <taxon>Acidimicrobiales</taxon>
        <taxon>Acidimicrobiaceae</taxon>
        <taxon>Ferrimicrobium</taxon>
    </lineage>
</organism>
<dbReference type="GO" id="GO:0005886">
    <property type="term" value="C:plasma membrane"/>
    <property type="evidence" value="ECO:0007669"/>
    <property type="project" value="UniProtKB-SubCell"/>
</dbReference>
<keyword evidence="4 9" id="KW-0812">Transmembrane</keyword>
<feature type="transmembrane region" description="Helical" evidence="9">
    <location>
        <begin position="129"/>
        <end position="150"/>
    </location>
</feature>
<feature type="transmembrane region" description="Helical" evidence="9">
    <location>
        <begin position="7"/>
        <end position="29"/>
    </location>
</feature>
<keyword evidence="5 9" id="KW-0630">Potassium</keyword>
<feature type="transmembrane region" description="Helical" evidence="9">
    <location>
        <begin position="376"/>
        <end position="398"/>
    </location>
</feature>
<dbReference type="eggNOG" id="COG2060">
    <property type="taxonomic scope" value="Bacteria"/>
</dbReference>
<keyword evidence="1 9" id="KW-0813">Transport</keyword>
<comment type="similarity">
    <text evidence="9">Belongs to the KdpA family.</text>
</comment>
<name>A0A0D8FVZ9_9ACTN</name>
<dbReference type="Proteomes" id="UP000032336">
    <property type="component" value="Unassembled WGS sequence"/>
</dbReference>
<dbReference type="NCBIfam" id="TIGR00680">
    <property type="entry name" value="kdpA"/>
    <property type="match status" value="1"/>
</dbReference>
<evidence type="ECO:0000256" key="3">
    <source>
        <dbReference type="ARBA" id="ARBA00022538"/>
    </source>
</evidence>
<accession>A0A0D8FVZ9</accession>
<keyword evidence="11" id="KW-1185">Reference proteome</keyword>
<evidence type="ECO:0000256" key="2">
    <source>
        <dbReference type="ARBA" id="ARBA00022475"/>
    </source>
</evidence>
<keyword evidence="2 9" id="KW-1003">Cell membrane</keyword>
<dbReference type="GO" id="GO:0030955">
    <property type="term" value="F:potassium ion binding"/>
    <property type="evidence" value="ECO:0007669"/>
    <property type="project" value="UniProtKB-UniRule"/>
</dbReference>
<feature type="transmembrane region" description="Helical" evidence="9">
    <location>
        <begin position="479"/>
        <end position="508"/>
    </location>
</feature>
<keyword evidence="3 9" id="KW-0633">Potassium transport</keyword>
<evidence type="ECO:0000313" key="10">
    <source>
        <dbReference type="EMBL" id="KJE76427.1"/>
    </source>
</evidence>
<keyword evidence="7 9" id="KW-0406">Ion transport</keyword>
<feature type="transmembrane region" description="Helical" evidence="9">
    <location>
        <begin position="171"/>
        <end position="189"/>
    </location>
</feature>
<feature type="transmembrane region" description="Helical" evidence="9">
    <location>
        <begin position="249"/>
        <end position="269"/>
    </location>
</feature>
<dbReference type="InterPro" id="IPR004623">
    <property type="entry name" value="KdpA"/>
</dbReference>
<dbReference type="OrthoDB" id="9763796at2"/>
<dbReference type="PANTHER" id="PTHR30607">
    <property type="entry name" value="POTASSIUM-TRANSPORTING ATPASE A CHAIN"/>
    <property type="match status" value="1"/>
</dbReference>
<feature type="transmembrane region" description="Helical" evidence="9">
    <location>
        <begin position="281"/>
        <end position="300"/>
    </location>
</feature>
<comment type="caution">
    <text evidence="10">The sequence shown here is derived from an EMBL/GenBank/DDBJ whole genome shotgun (WGS) entry which is preliminary data.</text>
</comment>
<dbReference type="PATRIC" id="fig|1121877.4.peg.1986"/>
<evidence type="ECO:0000256" key="6">
    <source>
        <dbReference type="ARBA" id="ARBA00022989"/>
    </source>
</evidence>